<protein>
    <submittedName>
        <fullName evidence="3">Serine/threonine protein phosphatase</fullName>
    </submittedName>
</protein>
<proteinExistence type="inferred from homology"/>
<dbReference type="PANTHER" id="PTHR42850:SF2">
    <property type="entry name" value="BLL5683 PROTEIN"/>
    <property type="match status" value="1"/>
</dbReference>
<keyword evidence="4" id="KW-1185">Reference proteome</keyword>
<dbReference type="PIRSF" id="PIRSF000883">
    <property type="entry name" value="Pesterase_MJ0912"/>
    <property type="match status" value="1"/>
</dbReference>
<evidence type="ECO:0000313" key="3">
    <source>
        <dbReference type="EMBL" id="AMT97024.1"/>
    </source>
</evidence>
<dbReference type="Pfam" id="PF12850">
    <property type="entry name" value="Metallophos_2"/>
    <property type="match status" value="1"/>
</dbReference>
<dbReference type="SUPFAM" id="SSF56300">
    <property type="entry name" value="Metallo-dependent phosphatases"/>
    <property type="match status" value="1"/>
</dbReference>
<dbReference type="InterPro" id="IPR029052">
    <property type="entry name" value="Metallo-depent_PP-like"/>
</dbReference>
<dbReference type="CDD" id="cd00838">
    <property type="entry name" value="MPP_superfamily"/>
    <property type="match status" value="1"/>
</dbReference>
<feature type="domain" description="Calcineurin-like phosphoesterase" evidence="2">
    <location>
        <begin position="14"/>
        <end position="195"/>
    </location>
</feature>
<evidence type="ECO:0000313" key="4">
    <source>
        <dbReference type="Proteomes" id="UP000076104"/>
    </source>
</evidence>
<gene>
    <name evidence="3" type="ORF">A3K91_1420</name>
</gene>
<dbReference type="InterPro" id="IPR050126">
    <property type="entry name" value="Ap4A_hydrolase"/>
</dbReference>
<dbReference type="Proteomes" id="UP000076104">
    <property type="component" value="Chromosome"/>
</dbReference>
<evidence type="ECO:0000256" key="1">
    <source>
        <dbReference type="ARBA" id="ARBA00008950"/>
    </source>
</evidence>
<accession>A0ABM5ZY36</accession>
<dbReference type="PANTHER" id="PTHR42850">
    <property type="entry name" value="METALLOPHOSPHOESTERASE"/>
    <property type="match status" value="1"/>
</dbReference>
<organism evidence="3 4">
    <name type="scientific">Psychrobacter alimentarius</name>
    <dbReference type="NCBI Taxonomy" id="261164"/>
    <lineage>
        <taxon>Bacteria</taxon>
        <taxon>Pseudomonadati</taxon>
        <taxon>Pseudomonadota</taxon>
        <taxon>Gammaproteobacteria</taxon>
        <taxon>Moraxellales</taxon>
        <taxon>Moraxellaceae</taxon>
        <taxon>Psychrobacter</taxon>
    </lineage>
</organism>
<dbReference type="InterPro" id="IPR011152">
    <property type="entry name" value="Pesterase_MJ0912"/>
</dbReference>
<dbReference type="Gene3D" id="3.60.21.10">
    <property type="match status" value="1"/>
</dbReference>
<dbReference type="InterPro" id="IPR024654">
    <property type="entry name" value="Calcineurin-like_PHP_lpxH"/>
</dbReference>
<sequence length="266" mass="29955">MEKVTYFNKNLSTIAAISDIHSNVFALEAVLADIQHRNVDQIVNLGDILYGPIAPKATYDLLMTHQNKIVTIRGNQDRQIYEATEADIADNLTLDFIVKDLPKNAIEWMRSLPFDCHLSEDIYLCHGSPTNDMIYLLEDITTGAPMVRDDAIILSLLSDIESKIIVCGHTHIPRTVTLSSGQLVINTGSVGYPAYEDDLPIVHKMQTYSPHANYVLIKCVETEQRKHWQTEHIKVTYDHEAAARLALKNGRKDWAFALKTGRVLSI</sequence>
<dbReference type="EMBL" id="CP014945">
    <property type="protein sequence ID" value="AMT97024.1"/>
    <property type="molecule type" value="Genomic_DNA"/>
</dbReference>
<comment type="similarity">
    <text evidence="1">Belongs to the metallophosphoesterase superfamily. YfcE family.</text>
</comment>
<evidence type="ECO:0000259" key="2">
    <source>
        <dbReference type="Pfam" id="PF12850"/>
    </source>
</evidence>
<reference evidence="3 4" key="1">
    <citation type="submission" date="2016-03" db="EMBL/GenBank/DDBJ databases">
        <title>Genome sequencing of Psychrobacter alimentarius PAMC 27889.</title>
        <authorList>
            <person name="Lee J."/>
            <person name="Kim O.-S."/>
        </authorList>
    </citation>
    <scope>NUCLEOTIDE SEQUENCE [LARGE SCALE GENOMIC DNA]</scope>
    <source>
        <strain evidence="3 4">PAMC 27889</strain>
    </source>
</reference>
<name>A0ABM5ZY36_9GAMM</name>